<reference evidence="2 3" key="1">
    <citation type="submission" date="2020-05" db="EMBL/GenBank/DDBJ databases">
        <title>Hymenobacter terrestris sp. nov. and Hymenobacter lapidiphilus sp. nov., isolated from regoliths in Antarctica.</title>
        <authorList>
            <person name="Sedlacek I."/>
            <person name="Pantucek R."/>
            <person name="Zeman M."/>
            <person name="Holochova P."/>
            <person name="Kralova S."/>
            <person name="Stankova E."/>
            <person name="Sedo O."/>
            <person name="Micenkova L."/>
            <person name="Svec P."/>
            <person name="Gupta V."/>
            <person name="Sood U."/>
            <person name="Korpole U.S."/>
            <person name="Lal R."/>
        </authorList>
    </citation>
    <scope>NUCLEOTIDE SEQUENCE [LARGE SCALE GENOMIC DNA]</scope>
    <source>
        <strain evidence="2 3">P5252</strain>
    </source>
</reference>
<proteinExistence type="predicted"/>
<accession>A0ABX2Q7G0</accession>
<keyword evidence="1" id="KW-0732">Signal</keyword>
<comment type="caution">
    <text evidence="2">The sequence shown here is derived from an EMBL/GenBank/DDBJ whole genome shotgun (WGS) entry which is preliminary data.</text>
</comment>
<gene>
    <name evidence="2" type="ORF">HW556_14920</name>
</gene>
<evidence type="ECO:0000256" key="1">
    <source>
        <dbReference type="SAM" id="SignalP"/>
    </source>
</evidence>
<evidence type="ECO:0008006" key="4">
    <source>
        <dbReference type="Google" id="ProtNLM"/>
    </source>
</evidence>
<organism evidence="2 3">
    <name type="scientific">Hymenobacter terrestris</name>
    <dbReference type="NCBI Taxonomy" id="2748310"/>
    <lineage>
        <taxon>Bacteria</taxon>
        <taxon>Pseudomonadati</taxon>
        <taxon>Bacteroidota</taxon>
        <taxon>Cytophagia</taxon>
        <taxon>Cytophagales</taxon>
        <taxon>Hymenobacteraceae</taxon>
        <taxon>Hymenobacter</taxon>
    </lineage>
</organism>
<dbReference type="RefSeq" id="WP_176900915.1">
    <property type="nucleotide sequence ID" value="NZ_JABKAV010000060.1"/>
</dbReference>
<keyword evidence="3" id="KW-1185">Reference proteome</keyword>
<feature type="signal peptide" evidence="1">
    <location>
        <begin position="1"/>
        <end position="18"/>
    </location>
</feature>
<feature type="chain" id="PRO_5046561589" description="DUF4252 domain-containing protein" evidence="1">
    <location>
        <begin position="19"/>
        <end position="156"/>
    </location>
</feature>
<dbReference type="EMBL" id="JABKAV010000060">
    <property type="protein sequence ID" value="NVO86177.1"/>
    <property type="molecule type" value="Genomic_DNA"/>
</dbReference>
<protein>
    <recommendedName>
        <fullName evidence="4">DUF4252 domain-containing protein</fullName>
    </recommendedName>
</protein>
<evidence type="ECO:0000313" key="3">
    <source>
        <dbReference type="Proteomes" id="UP000626554"/>
    </source>
</evidence>
<dbReference type="Proteomes" id="UP000626554">
    <property type="component" value="Unassembled WGS sequence"/>
</dbReference>
<evidence type="ECO:0000313" key="2">
    <source>
        <dbReference type="EMBL" id="NVO86177.1"/>
    </source>
</evidence>
<sequence length="156" mass="18304">MKLVLILLVSAFLSNSCAPRISVGKNNDSYPYQIEVFAKRMNTISRGMIDSLNIKSSNNVSSTVNIKRFFRIVDKTINDKKNVNSTEKDINYKHISVMYLIYYNDHSERLLIDFGKKMKWKGKVYKLNEKQFQDMLFPFTKNTRKKKLGIYPDHHV</sequence>
<name>A0ABX2Q7G0_9BACT</name>